<keyword evidence="3" id="KW-1185">Reference proteome</keyword>
<comment type="caution">
    <text evidence="2">The sequence shown here is derived from an EMBL/GenBank/DDBJ whole genome shotgun (WGS) entry which is preliminary data.</text>
</comment>
<evidence type="ECO:0000313" key="3">
    <source>
        <dbReference type="Proteomes" id="UP001303222"/>
    </source>
</evidence>
<feature type="compositionally biased region" description="Basic and acidic residues" evidence="1">
    <location>
        <begin position="221"/>
        <end position="232"/>
    </location>
</feature>
<accession>A0AAN6NIS5</accession>
<organism evidence="2 3">
    <name type="scientific">Pseudoneurospora amorphoporcata</name>
    <dbReference type="NCBI Taxonomy" id="241081"/>
    <lineage>
        <taxon>Eukaryota</taxon>
        <taxon>Fungi</taxon>
        <taxon>Dikarya</taxon>
        <taxon>Ascomycota</taxon>
        <taxon>Pezizomycotina</taxon>
        <taxon>Sordariomycetes</taxon>
        <taxon>Sordariomycetidae</taxon>
        <taxon>Sordariales</taxon>
        <taxon>Sordariaceae</taxon>
        <taxon>Pseudoneurospora</taxon>
    </lineage>
</organism>
<feature type="region of interest" description="Disordered" evidence="1">
    <location>
        <begin position="209"/>
        <end position="233"/>
    </location>
</feature>
<sequence>MGEISSLINLKGAVNIDNWNRARKCELNCADILEYVTTDVAEPDRATKPEEHKTWRTNRAKAMKIIQTTLKDDKVCNQLSINGWDQDSTDPKYLYDLIRKVIGKVSVQARADIVEEFSSIRRSSFDSMSSFLIRFDLLRKRLEDSKVPIDPLYECITLFNAVKRQYPYDARFWDRKLNEDSLTTAELLAELSVIGNTKTNSTNLTLQVQKTSTATTASTTKTDDKKTSNKDKKTQHKQITCTDCGQSIRDDFKHFPCGHHRNPRTPDCWWYEPEKAHPNWSKKKEAIENKAKTNTGTTAAVGATNTGLATPGSAMIFGNFGFGGNANPFFEDFH</sequence>
<protein>
    <submittedName>
        <fullName evidence="2">Uncharacterized protein</fullName>
    </submittedName>
</protein>
<feature type="compositionally biased region" description="Low complexity" evidence="1">
    <location>
        <begin position="210"/>
        <end position="220"/>
    </location>
</feature>
<dbReference type="AlphaFoldDB" id="A0AAN6NIS5"/>
<dbReference type="EMBL" id="MU859676">
    <property type="protein sequence ID" value="KAK3946591.1"/>
    <property type="molecule type" value="Genomic_DNA"/>
</dbReference>
<reference evidence="2" key="2">
    <citation type="submission" date="2023-06" db="EMBL/GenBank/DDBJ databases">
        <authorList>
            <consortium name="Lawrence Berkeley National Laboratory"/>
            <person name="Mondo S.J."/>
            <person name="Hensen N."/>
            <person name="Bonometti L."/>
            <person name="Westerberg I."/>
            <person name="Brannstrom I.O."/>
            <person name="Guillou S."/>
            <person name="Cros-Aarteil S."/>
            <person name="Calhoun S."/>
            <person name="Haridas S."/>
            <person name="Kuo A."/>
            <person name="Pangilinan J."/>
            <person name="Riley R."/>
            <person name="Labutti K."/>
            <person name="Andreopoulos B."/>
            <person name="Lipzen A."/>
            <person name="Chen C."/>
            <person name="Yanf M."/>
            <person name="Daum C."/>
            <person name="Ng V."/>
            <person name="Clum A."/>
            <person name="Steindorff A."/>
            <person name="Ohm R."/>
            <person name="Martin F."/>
            <person name="Silar P."/>
            <person name="Natvig D."/>
            <person name="Lalanne C."/>
            <person name="Gautier V."/>
            <person name="Ament-Velasquez S.L."/>
            <person name="Kruys A."/>
            <person name="Hutchinson M.I."/>
            <person name="Powell A.J."/>
            <person name="Barry K."/>
            <person name="Miller A.N."/>
            <person name="Grigoriev I.V."/>
            <person name="Debuchy R."/>
            <person name="Gladieux P."/>
            <person name="Thoren M.H."/>
            <person name="Johannesson H."/>
        </authorList>
    </citation>
    <scope>NUCLEOTIDE SEQUENCE</scope>
    <source>
        <strain evidence="2">CBS 626.80</strain>
    </source>
</reference>
<gene>
    <name evidence="2" type="ORF">QBC32DRAFT_389893</name>
</gene>
<proteinExistence type="predicted"/>
<dbReference type="Proteomes" id="UP001303222">
    <property type="component" value="Unassembled WGS sequence"/>
</dbReference>
<evidence type="ECO:0000313" key="2">
    <source>
        <dbReference type="EMBL" id="KAK3946591.1"/>
    </source>
</evidence>
<reference evidence="2" key="1">
    <citation type="journal article" date="2023" name="Mol. Phylogenet. Evol.">
        <title>Genome-scale phylogeny and comparative genomics of the fungal order Sordariales.</title>
        <authorList>
            <person name="Hensen N."/>
            <person name="Bonometti L."/>
            <person name="Westerberg I."/>
            <person name="Brannstrom I.O."/>
            <person name="Guillou S."/>
            <person name="Cros-Aarteil S."/>
            <person name="Calhoun S."/>
            <person name="Haridas S."/>
            <person name="Kuo A."/>
            <person name="Mondo S."/>
            <person name="Pangilinan J."/>
            <person name="Riley R."/>
            <person name="LaButti K."/>
            <person name="Andreopoulos B."/>
            <person name="Lipzen A."/>
            <person name="Chen C."/>
            <person name="Yan M."/>
            <person name="Daum C."/>
            <person name="Ng V."/>
            <person name="Clum A."/>
            <person name="Steindorff A."/>
            <person name="Ohm R.A."/>
            <person name="Martin F."/>
            <person name="Silar P."/>
            <person name="Natvig D.O."/>
            <person name="Lalanne C."/>
            <person name="Gautier V."/>
            <person name="Ament-Velasquez S.L."/>
            <person name="Kruys A."/>
            <person name="Hutchinson M.I."/>
            <person name="Powell A.J."/>
            <person name="Barry K."/>
            <person name="Miller A.N."/>
            <person name="Grigoriev I.V."/>
            <person name="Debuchy R."/>
            <person name="Gladieux P."/>
            <person name="Hiltunen Thoren M."/>
            <person name="Johannesson H."/>
        </authorList>
    </citation>
    <scope>NUCLEOTIDE SEQUENCE</scope>
    <source>
        <strain evidence="2">CBS 626.80</strain>
    </source>
</reference>
<name>A0AAN6NIS5_9PEZI</name>
<evidence type="ECO:0000256" key="1">
    <source>
        <dbReference type="SAM" id="MobiDB-lite"/>
    </source>
</evidence>